<evidence type="ECO:0000313" key="2">
    <source>
        <dbReference type="Proteomes" id="UP000024404"/>
    </source>
</evidence>
<reference evidence="2" key="1">
    <citation type="submission" date="2013-10" db="EMBL/GenBank/DDBJ databases">
        <title>Genome sequencing of Onchocerca volvulus.</title>
        <authorList>
            <person name="Cotton J."/>
            <person name="Tsai J."/>
            <person name="Stanley E."/>
            <person name="Tracey A."/>
            <person name="Holroyd N."/>
            <person name="Lustigman S."/>
            <person name="Berriman M."/>
        </authorList>
    </citation>
    <scope>NUCLEOTIDE SEQUENCE</scope>
</reference>
<organism evidence="1 2">
    <name type="scientific">Onchocerca volvulus</name>
    <dbReference type="NCBI Taxonomy" id="6282"/>
    <lineage>
        <taxon>Eukaryota</taxon>
        <taxon>Metazoa</taxon>
        <taxon>Ecdysozoa</taxon>
        <taxon>Nematoda</taxon>
        <taxon>Chromadorea</taxon>
        <taxon>Rhabditida</taxon>
        <taxon>Spirurina</taxon>
        <taxon>Spiruromorpha</taxon>
        <taxon>Filarioidea</taxon>
        <taxon>Onchocercidae</taxon>
        <taxon>Onchocerca</taxon>
    </lineage>
</organism>
<proteinExistence type="predicted"/>
<name>A0A8R1TYU5_ONCVO</name>
<accession>A0A8R1TYU5</accession>
<reference evidence="1" key="2">
    <citation type="submission" date="2022-06" db="UniProtKB">
        <authorList>
            <consortium name="EnsemblMetazoa"/>
        </authorList>
    </citation>
    <scope>IDENTIFICATION</scope>
</reference>
<sequence length="68" mass="8022">MKIDRLLHKNDYLFAYDENSEKPCHSDLTDGNTKQRKQKVGFRVKIIRKENNRNNQSVEGIVGLYNKI</sequence>
<dbReference type="EnsemblMetazoa" id="OVOC7874.1">
    <property type="protein sequence ID" value="OVOC7874.1"/>
    <property type="gene ID" value="WBGene00244683"/>
</dbReference>
<dbReference type="Proteomes" id="UP000024404">
    <property type="component" value="Unassembled WGS sequence"/>
</dbReference>
<dbReference type="EMBL" id="CMVM020000234">
    <property type="status" value="NOT_ANNOTATED_CDS"/>
    <property type="molecule type" value="Genomic_DNA"/>
</dbReference>
<keyword evidence="2" id="KW-1185">Reference proteome</keyword>
<evidence type="ECO:0000313" key="1">
    <source>
        <dbReference type="EnsemblMetazoa" id="OVOC7874.1"/>
    </source>
</evidence>
<dbReference type="AlphaFoldDB" id="A0A8R1TYU5"/>
<protein>
    <submittedName>
        <fullName evidence="1">Uncharacterized protein</fullName>
    </submittedName>
</protein>